<feature type="domain" description="Glycosyltransferase subfamily 4-like N-terminal" evidence="2">
    <location>
        <begin position="19"/>
        <end position="174"/>
    </location>
</feature>
<gene>
    <name evidence="3" type="ORF">DESUT3_28670</name>
</gene>
<reference evidence="3 4" key="1">
    <citation type="journal article" date="2016" name="C (Basel)">
        <title>Selective Growth of and Electricity Production by Marine Exoelectrogenic Bacteria in Self-Aggregated Hydrogel of Microbially Reduced Graphene Oxide.</title>
        <authorList>
            <person name="Yoshida N."/>
            <person name="Goto Y."/>
            <person name="Miyata Y."/>
        </authorList>
    </citation>
    <scope>NUCLEOTIDE SEQUENCE [LARGE SCALE GENOMIC DNA]</scope>
    <source>
        <strain evidence="3 4">NIT-T3</strain>
    </source>
</reference>
<dbReference type="EMBL" id="AP024355">
    <property type="protein sequence ID" value="BCR05798.1"/>
    <property type="molecule type" value="Genomic_DNA"/>
</dbReference>
<dbReference type="InterPro" id="IPR028098">
    <property type="entry name" value="Glyco_trans_4-like_N"/>
</dbReference>
<proteinExistence type="predicted"/>
<accession>A0ABM8HZ49</accession>
<keyword evidence="3" id="KW-0328">Glycosyltransferase</keyword>
<dbReference type="Gene3D" id="3.40.50.2000">
    <property type="entry name" value="Glycogen Phosphorylase B"/>
    <property type="match status" value="2"/>
</dbReference>
<dbReference type="PANTHER" id="PTHR45947">
    <property type="entry name" value="SULFOQUINOVOSYL TRANSFERASE SQD2"/>
    <property type="match status" value="1"/>
</dbReference>
<keyword evidence="4" id="KW-1185">Reference proteome</keyword>
<sequence length="377" mass="42630">MVDKNRPYKVLVVCSNLGVGGAEVQLAKILVGLDREKFIVSVAYFMPIVDFPQAILCRGGVKTIFLGSEKWNKFKCLYEVAKFIKKEGFDIVHCWLHTANFYGGFPALMNRVPVVFGGLQGNVELCRPWDFVYRLLNFRFTSWIVNSQELKNNLKKNSGVNGNEISIVRNGVELPILTQEKHYKHSNEHGNSLTVGFAGRLHQIKNPLLFLHMAKTLLDGGIFAKFLVAGDGPMMEQVKKFVEENCLQDHVSLLGIVKEMEVFYRKIDILVLTSDSESCPNVLLEAMSYQIPVVSTRCTDMSSFLMDGKNGFVVDRGDVKNLVYRVKMLLIDGNIRKKMGKFGRVVVEEKFNLKNTVSELENVYLAACSKKLSRGRR</sequence>
<evidence type="ECO:0000313" key="4">
    <source>
        <dbReference type="Proteomes" id="UP001319827"/>
    </source>
</evidence>
<reference evidence="3 4" key="2">
    <citation type="journal article" date="2021" name="Int. J. Syst. Evol. Microbiol.">
        <title>Isolation and Polyphasic Characterization of Desulfuromonas versatilis sp. Nov., an Electrogenic Bacteria Capable of Versatile Metabolism Isolated from a Graphene Oxide-Reducing Enrichment Culture.</title>
        <authorList>
            <person name="Xie L."/>
            <person name="Yoshida N."/>
            <person name="Ishii S."/>
            <person name="Meng L."/>
        </authorList>
    </citation>
    <scope>NUCLEOTIDE SEQUENCE [LARGE SCALE GENOMIC DNA]</scope>
    <source>
        <strain evidence="3 4">NIT-T3</strain>
    </source>
</reference>
<protein>
    <submittedName>
        <fullName evidence="3">Mannosyltransferase</fullName>
    </submittedName>
</protein>
<dbReference type="InterPro" id="IPR001296">
    <property type="entry name" value="Glyco_trans_1"/>
</dbReference>
<evidence type="ECO:0000313" key="3">
    <source>
        <dbReference type="EMBL" id="BCR05798.1"/>
    </source>
</evidence>
<dbReference type="GO" id="GO:0016757">
    <property type="term" value="F:glycosyltransferase activity"/>
    <property type="evidence" value="ECO:0007669"/>
    <property type="project" value="UniProtKB-KW"/>
</dbReference>
<evidence type="ECO:0000259" key="2">
    <source>
        <dbReference type="Pfam" id="PF13439"/>
    </source>
</evidence>
<dbReference type="Pfam" id="PF00534">
    <property type="entry name" value="Glycos_transf_1"/>
    <property type="match status" value="1"/>
</dbReference>
<dbReference type="SUPFAM" id="SSF53756">
    <property type="entry name" value="UDP-Glycosyltransferase/glycogen phosphorylase"/>
    <property type="match status" value="1"/>
</dbReference>
<dbReference type="Proteomes" id="UP001319827">
    <property type="component" value="Chromosome"/>
</dbReference>
<dbReference type="CDD" id="cd03811">
    <property type="entry name" value="GT4_GT28_WabH-like"/>
    <property type="match status" value="1"/>
</dbReference>
<feature type="domain" description="Glycosyl transferase family 1" evidence="1">
    <location>
        <begin position="180"/>
        <end position="344"/>
    </location>
</feature>
<name>A0ABM8HZ49_9BACT</name>
<organism evidence="3 4">
    <name type="scientific">Desulfuromonas versatilis</name>
    <dbReference type="NCBI Taxonomy" id="2802975"/>
    <lineage>
        <taxon>Bacteria</taxon>
        <taxon>Pseudomonadati</taxon>
        <taxon>Thermodesulfobacteriota</taxon>
        <taxon>Desulfuromonadia</taxon>
        <taxon>Desulfuromonadales</taxon>
        <taxon>Desulfuromonadaceae</taxon>
        <taxon>Desulfuromonas</taxon>
    </lineage>
</organism>
<dbReference type="RefSeq" id="WP_221249199.1">
    <property type="nucleotide sequence ID" value="NZ_AP024355.1"/>
</dbReference>
<dbReference type="PANTHER" id="PTHR45947:SF3">
    <property type="entry name" value="SULFOQUINOVOSYL TRANSFERASE SQD2"/>
    <property type="match status" value="1"/>
</dbReference>
<dbReference type="InterPro" id="IPR050194">
    <property type="entry name" value="Glycosyltransferase_grp1"/>
</dbReference>
<evidence type="ECO:0000259" key="1">
    <source>
        <dbReference type="Pfam" id="PF00534"/>
    </source>
</evidence>
<keyword evidence="3" id="KW-0808">Transferase</keyword>
<dbReference type="Pfam" id="PF13439">
    <property type="entry name" value="Glyco_transf_4"/>
    <property type="match status" value="1"/>
</dbReference>